<keyword evidence="3 6" id="KW-0812">Transmembrane</keyword>
<dbReference type="InterPro" id="IPR002994">
    <property type="entry name" value="Surf1/Shy1"/>
</dbReference>
<dbReference type="EMBL" id="WQNF01000024">
    <property type="protein sequence ID" value="MVT68933.1"/>
    <property type="molecule type" value="Genomic_DNA"/>
</dbReference>
<dbReference type="CDD" id="cd06662">
    <property type="entry name" value="SURF1"/>
    <property type="match status" value="1"/>
</dbReference>
<dbReference type="AlphaFoldDB" id="A0A844SP53"/>
<dbReference type="PROSITE" id="PS50895">
    <property type="entry name" value="SURF1"/>
    <property type="match status" value="1"/>
</dbReference>
<reference evidence="7 8" key="1">
    <citation type="submission" date="2019-12" db="EMBL/GenBank/DDBJ databases">
        <title>Draft genome sequences Bradyrhizobium cajani AMBPC1010, Bradyrhizobium pachyrhizi AMBPC1040 and Bradyrhizobium yuanmingense ALSPC3051, three plant growth promoting strains isolated from nodules of Cajanus cajan L. in Dominican Republic.</title>
        <authorList>
            <person name="Flores-Felix J.D."/>
            <person name="Araujo J."/>
            <person name="Diaz-Alcantara C."/>
            <person name="Gonzalez-Andres F."/>
            <person name="Velazquez E."/>
        </authorList>
    </citation>
    <scope>NUCLEOTIDE SEQUENCE [LARGE SCALE GENOMIC DNA]</scope>
    <source>
        <strain evidence="7 8">1040</strain>
    </source>
</reference>
<protein>
    <recommendedName>
        <fullName evidence="6">SURF1-like protein</fullName>
    </recommendedName>
</protein>
<name>A0A844SP53_9BRAD</name>
<keyword evidence="4 6" id="KW-1133">Transmembrane helix</keyword>
<accession>A0A844SP53</accession>
<dbReference type="Proteomes" id="UP000436468">
    <property type="component" value="Unassembled WGS sequence"/>
</dbReference>
<feature type="transmembrane region" description="Helical" evidence="6">
    <location>
        <begin position="226"/>
        <end position="245"/>
    </location>
</feature>
<dbReference type="PANTHER" id="PTHR23427">
    <property type="entry name" value="SURFEIT LOCUS PROTEIN"/>
    <property type="match status" value="1"/>
</dbReference>
<keyword evidence="6" id="KW-1003">Cell membrane</keyword>
<evidence type="ECO:0000256" key="4">
    <source>
        <dbReference type="ARBA" id="ARBA00022989"/>
    </source>
</evidence>
<proteinExistence type="inferred from homology"/>
<comment type="caution">
    <text evidence="7">The sequence shown here is derived from an EMBL/GenBank/DDBJ whole genome shotgun (WGS) entry which is preliminary data.</text>
</comment>
<organism evidence="7 8">
    <name type="scientific">Bradyrhizobium pachyrhizi</name>
    <dbReference type="NCBI Taxonomy" id="280333"/>
    <lineage>
        <taxon>Bacteria</taxon>
        <taxon>Pseudomonadati</taxon>
        <taxon>Pseudomonadota</taxon>
        <taxon>Alphaproteobacteria</taxon>
        <taxon>Hyphomicrobiales</taxon>
        <taxon>Nitrobacteraceae</taxon>
        <taxon>Bradyrhizobium</taxon>
    </lineage>
</organism>
<keyword evidence="5 6" id="KW-0472">Membrane</keyword>
<evidence type="ECO:0000256" key="3">
    <source>
        <dbReference type="ARBA" id="ARBA00022692"/>
    </source>
</evidence>
<dbReference type="Pfam" id="PF02104">
    <property type="entry name" value="SURF1"/>
    <property type="match status" value="1"/>
</dbReference>
<dbReference type="GO" id="GO:0005886">
    <property type="term" value="C:plasma membrane"/>
    <property type="evidence" value="ECO:0007669"/>
    <property type="project" value="UniProtKB-SubCell"/>
</dbReference>
<sequence>MNDTTTRRPSAAGFGIFTLILIAVFIALGFWQLQRRVEKHALIAALDARLAAPTEALPPPSAWPTLTSAKDEFRRVTLTATYAKQPDAMVFSSGSAVRDDISGPGTWALLPAKLASGETVVINTGFVQNTMQDRAFEDRVVGRLVTGAPVELTGYIRFPEPPGRLTPKEDISKRLWFVRDHRAMAQALGWGQVAPFYIDLEAPVPDSGTPKPGPLKVRLKDDHMQYAITWFSLAAAVTIAFGLWWRGHRRRASGRT</sequence>
<evidence type="ECO:0000256" key="6">
    <source>
        <dbReference type="RuleBase" id="RU363076"/>
    </source>
</evidence>
<dbReference type="InterPro" id="IPR045214">
    <property type="entry name" value="Surf1/Surf4"/>
</dbReference>
<comment type="subcellular location">
    <subcellularLocation>
        <location evidence="6">Cell membrane</location>
        <topology evidence="6">Multi-pass membrane protein</topology>
    </subcellularLocation>
    <subcellularLocation>
        <location evidence="1">Membrane</location>
    </subcellularLocation>
</comment>
<keyword evidence="8" id="KW-1185">Reference proteome</keyword>
<feature type="transmembrane region" description="Helical" evidence="6">
    <location>
        <begin position="12"/>
        <end position="31"/>
    </location>
</feature>
<comment type="similarity">
    <text evidence="2 6">Belongs to the SURF1 family.</text>
</comment>
<dbReference type="RefSeq" id="WP_157347249.1">
    <property type="nucleotide sequence ID" value="NZ_CP121667.1"/>
</dbReference>
<evidence type="ECO:0000256" key="5">
    <source>
        <dbReference type="ARBA" id="ARBA00023136"/>
    </source>
</evidence>
<evidence type="ECO:0000313" key="8">
    <source>
        <dbReference type="Proteomes" id="UP000436468"/>
    </source>
</evidence>
<evidence type="ECO:0000313" key="7">
    <source>
        <dbReference type="EMBL" id="MVT68933.1"/>
    </source>
</evidence>
<dbReference type="PANTHER" id="PTHR23427:SF2">
    <property type="entry name" value="SURFEIT LOCUS PROTEIN 1"/>
    <property type="match status" value="1"/>
</dbReference>
<gene>
    <name evidence="7" type="ORF">GPL21_27980</name>
</gene>
<evidence type="ECO:0000256" key="1">
    <source>
        <dbReference type="ARBA" id="ARBA00004370"/>
    </source>
</evidence>
<evidence type="ECO:0000256" key="2">
    <source>
        <dbReference type="ARBA" id="ARBA00007165"/>
    </source>
</evidence>